<dbReference type="SUPFAM" id="SSF51735">
    <property type="entry name" value="NAD(P)-binding Rossmann-fold domains"/>
    <property type="match status" value="1"/>
</dbReference>
<evidence type="ECO:0000256" key="1">
    <source>
        <dbReference type="ARBA" id="ARBA00007637"/>
    </source>
</evidence>
<dbReference type="GO" id="GO:0006567">
    <property type="term" value="P:L-threonine catabolic process"/>
    <property type="evidence" value="ECO:0007669"/>
    <property type="project" value="TreeGrafter"/>
</dbReference>
<comment type="similarity">
    <text evidence="1">Belongs to the NAD(P)-dependent epimerase/dehydratase family.</text>
</comment>
<sequence>MDRILITGALGQLGTEFIKHFKRLNVFVLSTDIKLPNSKLPCEFEQADSLDKLRIDELVKKYDINIIYHLVAILSASGEKNPFKSWELNMNSFQNIAEISVENNIKKVFWPSSMAVFGTESKLDLVIQNPLMNPSTIYGITKLTGEKLMEYYFNRFGLDIRSLRYPGIVSVETVPGGGTTDYIIEMINAAKKGVSYTCFLNENTELPMMYIDDAINSAITLMSTKKSNLSILGSYNITGFSITPKKLLNEIKSNGFNLKVDYKPDFRQKIADSWPKKIDDSYSKKDWGWDPKFGLKETIIEALK</sequence>
<feature type="domain" description="NAD-dependent epimerase/dehydratase" evidence="2">
    <location>
        <begin position="4"/>
        <end position="236"/>
    </location>
</feature>
<dbReference type="InterPro" id="IPR051225">
    <property type="entry name" value="NAD(P)_epim/dehydratase"/>
</dbReference>
<organism evidence="3">
    <name type="scientific">marine metagenome</name>
    <dbReference type="NCBI Taxonomy" id="408172"/>
    <lineage>
        <taxon>unclassified sequences</taxon>
        <taxon>metagenomes</taxon>
        <taxon>ecological metagenomes</taxon>
    </lineage>
</organism>
<dbReference type="AlphaFoldDB" id="A0A381NGX4"/>
<proteinExistence type="inferred from homology"/>
<dbReference type="Pfam" id="PF01370">
    <property type="entry name" value="Epimerase"/>
    <property type="match status" value="1"/>
</dbReference>
<dbReference type="Gene3D" id="3.40.50.720">
    <property type="entry name" value="NAD(P)-binding Rossmann-like Domain"/>
    <property type="match status" value="1"/>
</dbReference>
<protein>
    <recommendedName>
        <fullName evidence="2">NAD-dependent epimerase/dehydratase domain-containing protein</fullName>
    </recommendedName>
</protein>
<dbReference type="PANTHER" id="PTHR42687:SF1">
    <property type="entry name" value="L-THREONINE 3-DEHYDROGENASE, MITOCHONDRIAL"/>
    <property type="match status" value="1"/>
</dbReference>
<dbReference type="InterPro" id="IPR036291">
    <property type="entry name" value="NAD(P)-bd_dom_sf"/>
</dbReference>
<dbReference type="PANTHER" id="PTHR42687">
    <property type="entry name" value="L-THREONINE 3-DEHYDROGENASE"/>
    <property type="match status" value="1"/>
</dbReference>
<name>A0A381NGX4_9ZZZZ</name>
<accession>A0A381NGX4</accession>
<dbReference type="GO" id="GO:0008743">
    <property type="term" value="F:L-threonine 3-dehydrogenase activity"/>
    <property type="evidence" value="ECO:0007669"/>
    <property type="project" value="TreeGrafter"/>
</dbReference>
<dbReference type="InterPro" id="IPR001509">
    <property type="entry name" value="Epimerase_deHydtase"/>
</dbReference>
<evidence type="ECO:0000259" key="2">
    <source>
        <dbReference type="Pfam" id="PF01370"/>
    </source>
</evidence>
<dbReference type="EMBL" id="UINC01000312">
    <property type="protein sequence ID" value="SUZ53078.1"/>
    <property type="molecule type" value="Genomic_DNA"/>
</dbReference>
<gene>
    <name evidence="3" type="ORF">METZ01_LOCUS5932</name>
</gene>
<reference evidence="3" key="1">
    <citation type="submission" date="2018-05" db="EMBL/GenBank/DDBJ databases">
        <authorList>
            <person name="Lanie J.A."/>
            <person name="Ng W.-L."/>
            <person name="Kazmierczak K.M."/>
            <person name="Andrzejewski T.M."/>
            <person name="Davidsen T.M."/>
            <person name="Wayne K.J."/>
            <person name="Tettelin H."/>
            <person name="Glass J.I."/>
            <person name="Rusch D."/>
            <person name="Podicherti R."/>
            <person name="Tsui H.-C.T."/>
            <person name="Winkler M.E."/>
        </authorList>
    </citation>
    <scope>NUCLEOTIDE SEQUENCE</scope>
</reference>
<evidence type="ECO:0000313" key="3">
    <source>
        <dbReference type="EMBL" id="SUZ53078.1"/>
    </source>
</evidence>